<dbReference type="AlphaFoldDB" id="F2LUY6"/>
<dbReference type="STRING" id="760142.Hipma_1718"/>
<dbReference type="Proteomes" id="UP000008139">
    <property type="component" value="Chromosome"/>
</dbReference>
<sequence length="37" mass="4487">MRGYLSDKEIKPIIDELERLSKMIKSLIKHRMDNEKK</sequence>
<dbReference type="InParanoid" id="F2LUY6"/>
<evidence type="ECO:0000313" key="2">
    <source>
        <dbReference type="Proteomes" id="UP000008139"/>
    </source>
</evidence>
<dbReference type="KEGG" id="hmr:Hipma_1718"/>
<name>F2LUY6_HIPMA</name>
<reference evidence="2" key="2">
    <citation type="submission" date="2011-03" db="EMBL/GenBank/DDBJ databases">
        <title>The complete genome of Hippea maritima DSM 10411.</title>
        <authorList>
            <consortium name="US DOE Joint Genome Institute (JGI-PGF)"/>
            <person name="Lucas S."/>
            <person name="Copeland A."/>
            <person name="Lapidus A."/>
            <person name="Bruce D."/>
            <person name="Goodwin L."/>
            <person name="Pitluck S."/>
            <person name="Peters L."/>
            <person name="Kyrpides N."/>
            <person name="Mavromatis K."/>
            <person name="Pagani I."/>
            <person name="Ivanova N."/>
            <person name="Mikhailova N."/>
            <person name="Lu M."/>
            <person name="Detter J.C."/>
            <person name="Tapia R."/>
            <person name="Han C."/>
            <person name="Land M."/>
            <person name="Hauser L."/>
            <person name="Markowitz V."/>
            <person name="Cheng J.-F."/>
            <person name="Hugenholtz P."/>
            <person name="Woyke T."/>
            <person name="Wu D."/>
            <person name="Spring S."/>
            <person name="Schroeder M."/>
            <person name="Brambilla E."/>
            <person name="Klenk H.-P."/>
            <person name="Eisen J.A."/>
        </authorList>
    </citation>
    <scope>NUCLEOTIDE SEQUENCE [LARGE SCALE GENOMIC DNA]</scope>
    <source>
        <strain evidence="2">ATCC 700847 / DSM 10411 / MH2</strain>
    </source>
</reference>
<accession>F2LUY6</accession>
<keyword evidence="2" id="KW-1185">Reference proteome</keyword>
<organism evidence="1 2">
    <name type="scientific">Hippea maritima (strain ATCC 700847 / DSM 10411 / MH2)</name>
    <dbReference type="NCBI Taxonomy" id="760142"/>
    <lineage>
        <taxon>Bacteria</taxon>
        <taxon>Pseudomonadati</taxon>
        <taxon>Campylobacterota</taxon>
        <taxon>Desulfurellia</taxon>
        <taxon>Desulfurellales</taxon>
        <taxon>Hippeaceae</taxon>
        <taxon>Hippea</taxon>
    </lineage>
</organism>
<gene>
    <name evidence="1" type="ordered locus">Hipma_1718</name>
</gene>
<evidence type="ECO:0000313" key="1">
    <source>
        <dbReference type="EMBL" id="AEA34655.1"/>
    </source>
</evidence>
<protein>
    <submittedName>
        <fullName evidence="1">Uncharacterized protein</fullName>
    </submittedName>
</protein>
<reference evidence="1 2" key="1">
    <citation type="journal article" date="2011" name="Stand. Genomic Sci.">
        <title>Complete genome sequence of the thermophilic sulfur-reducer Hippea maritima type strain (MH(2)).</title>
        <authorList>
            <person name="Huntemann M."/>
            <person name="Lu M."/>
            <person name="Nolan M."/>
            <person name="Lapidus A."/>
            <person name="Lucas S."/>
            <person name="Hammon N."/>
            <person name="Deshpande S."/>
            <person name="Cheng J.F."/>
            <person name="Tapia R."/>
            <person name="Han C."/>
            <person name="Goodwin L."/>
            <person name="Pitluck S."/>
            <person name="Liolios K."/>
            <person name="Pagani I."/>
            <person name="Ivanova N."/>
            <person name="Ovchinikova G."/>
            <person name="Pati A."/>
            <person name="Chen A."/>
            <person name="Palaniappan K."/>
            <person name="Land M."/>
            <person name="Hauser L."/>
            <person name="Jeffries C.D."/>
            <person name="Detter J.C."/>
            <person name="Brambilla E.M."/>
            <person name="Rohde M."/>
            <person name="Spring S."/>
            <person name="Goker M."/>
            <person name="Woyke T."/>
            <person name="Bristow J."/>
            <person name="Eisen J.A."/>
            <person name="Markowitz V."/>
            <person name="Hugenholtz P."/>
            <person name="Kyrpides N.C."/>
            <person name="Klenk H.P."/>
            <person name="Mavromatis K."/>
        </authorList>
    </citation>
    <scope>NUCLEOTIDE SEQUENCE [LARGE SCALE GENOMIC DNA]</scope>
    <source>
        <strain evidence="2">ATCC 700847 / DSM 10411 / MH2</strain>
    </source>
</reference>
<dbReference type="EMBL" id="CP002606">
    <property type="protein sequence ID" value="AEA34655.1"/>
    <property type="molecule type" value="Genomic_DNA"/>
</dbReference>
<proteinExistence type="predicted"/>
<dbReference type="HOGENOM" id="CLU_3344530_0_0_7"/>